<evidence type="ECO:0000313" key="2">
    <source>
        <dbReference type="Proteomes" id="UP000271974"/>
    </source>
</evidence>
<accession>A0A3S0ZSN5</accession>
<sequence>MIIAVLLHGAGNLFIKAFPSMRARANEHNKAAAKWQKMQEKMKTLRWCLEDPTVEISKIHEWYEKLIVEREETCNIANIPQKKYEKAGTLELVKKRIKERRDLYLGVRGVYE</sequence>
<reference evidence="1 2" key="1">
    <citation type="submission" date="2019-01" db="EMBL/GenBank/DDBJ databases">
        <title>A draft genome assembly of the solar-powered sea slug Elysia chlorotica.</title>
        <authorList>
            <person name="Cai H."/>
            <person name="Li Q."/>
            <person name="Fang X."/>
            <person name="Li J."/>
            <person name="Curtis N.E."/>
            <person name="Altenburger A."/>
            <person name="Shibata T."/>
            <person name="Feng M."/>
            <person name="Maeda T."/>
            <person name="Schwartz J.A."/>
            <person name="Shigenobu S."/>
            <person name="Lundholm N."/>
            <person name="Nishiyama T."/>
            <person name="Yang H."/>
            <person name="Hasebe M."/>
            <person name="Li S."/>
            <person name="Pierce S.K."/>
            <person name="Wang J."/>
        </authorList>
    </citation>
    <scope>NUCLEOTIDE SEQUENCE [LARGE SCALE GENOMIC DNA]</scope>
    <source>
        <strain evidence="1">EC2010</strain>
        <tissue evidence="1">Whole organism of an adult</tissue>
    </source>
</reference>
<protein>
    <submittedName>
        <fullName evidence="1">Uncharacterized protein</fullName>
    </submittedName>
</protein>
<dbReference type="Proteomes" id="UP000271974">
    <property type="component" value="Unassembled WGS sequence"/>
</dbReference>
<proteinExistence type="predicted"/>
<dbReference type="AlphaFoldDB" id="A0A3S0ZSN5"/>
<evidence type="ECO:0000313" key="1">
    <source>
        <dbReference type="EMBL" id="RUS81782.1"/>
    </source>
</evidence>
<dbReference type="EMBL" id="RQTK01000321">
    <property type="protein sequence ID" value="RUS81782.1"/>
    <property type="molecule type" value="Genomic_DNA"/>
</dbReference>
<gene>
    <name evidence="1" type="ORF">EGW08_010474</name>
</gene>
<name>A0A3S0ZSN5_ELYCH</name>
<organism evidence="1 2">
    <name type="scientific">Elysia chlorotica</name>
    <name type="common">Eastern emerald elysia</name>
    <name type="synonym">Sea slug</name>
    <dbReference type="NCBI Taxonomy" id="188477"/>
    <lineage>
        <taxon>Eukaryota</taxon>
        <taxon>Metazoa</taxon>
        <taxon>Spiralia</taxon>
        <taxon>Lophotrochozoa</taxon>
        <taxon>Mollusca</taxon>
        <taxon>Gastropoda</taxon>
        <taxon>Heterobranchia</taxon>
        <taxon>Euthyneura</taxon>
        <taxon>Panpulmonata</taxon>
        <taxon>Sacoglossa</taxon>
        <taxon>Placobranchoidea</taxon>
        <taxon>Plakobranchidae</taxon>
        <taxon>Elysia</taxon>
    </lineage>
</organism>
<keyword evidence="2" id="KW-1185">Reference proteome</keyword>
<comment type="caution">
    <text evidence="1">The sequence shown here is derived from an EMBL/GenBank/DDBJ whole genome shotgun (WGS) entry which is preliminary data.</text>
</comment>